<keyword evidence="4 7" id="KW-0518">Myosin</keyword>
<dbReference type="GO" id="GO:0000146">
    <property type="term" value="F:microfilament motor activity"/>
    <property type="evidence" value="ECO:0000318"/>
    <property type="project" value="GO_Central"/>
</dbReference>
<feature type="domain" description="TH1" evidence="9">
    <location>
        <begin position="800"/>
        <end position="991"/>
    </location>
</feature>
<dbReference type="RefSeq" id="XP_009009377.1">
    <property type="nucleotide sequence ID" value="XM_009011129.1"/>
</dbReference>
<keyword evidence="6 7" id="KW-0009">Actin-binding</keyword>
<reference evidence="11" key="3">
    <citation type="submission" date="2015-06" db="UniProtKB">
        <authorList>
            <consortium name="EnsemblMetazoa"/>
        </authorList>
    </citation>
    <scope>IDENTIFICATION</scope>
</reference>
<dbReference type="STRING" id="6412.T1FPH7"/>
<dbReference type="OMA" id="SSCIEIF"/>
<dbReference type="GO" id="GO:0030048">
    <property type="term" value="P:actin filament-based movement"/>
    <property type="evidence" value="ECO:0000318"/>
    <property type="project" value="GO_Central"/>
</dbReference>
<dbReference type="EnsemblMetazoa" id="HelroT187944">
    <property type="protein sequence ID" value="HelroP187944"/>
    <property type="gene ID" value="HelroG187944"/>
</dbReference>
<dbReference type="CDD" id="cd01378">
    <property type="entry name" value="MYSc_Myo1"/>
    <property type="match status" value="1"/>
</dbReference>
<organism evidence="11 12">
    <name type="scientific">Helobdella robusta</name>
    <name type="common">Californian leech</name>
    <dbReference type="NCBI Taxonomy" id="6412"/>
    <lineage>
        <taxon>Eukaryota</taxon>
        <taxon>Metazoa</taxon>
        <taxon>Spiralia</taxon>
        <taxon>Lophotrochozoa</taxon>
        <taxon>Annelida</taxon>
        <taxon>Clitellata</taxon>
        <taxon>Hirudinea</taxon>
        <taxon>Rhynchobdellida</taxon>
        <taxon>Glossiphoniidae</taxon>
        <taxon>Helobdella</taxon>
    </lineage>
</organism>
<dbReference type="GO" id="GO:0005902">
    <property type="term" value="C:microvillus"/>
    <property type="evidence" value="ECO:0000318"/>
    <property type="project" value="GO_Central"/>
</dbReference>
<evidence type="ECO:0000256" key="4">
    <source>
        <dbReference type="ARBA" id="ARBA00023123"/>
    </source>
</evidence>
<dbReference type="EMBL" id="KB095811">
    <property type="protein sequence ID" value="ESO12657.1"/>
    <property type="molecule type" value="Genomic_DNA"/>
</dbReference>
<dbReference type="PRINTS" id="PR00193">
    <property type="entry name" value="MYOSINHEAVY"/>
</dbReference>
<evidence type="ECO:0000256" key="5">
    <source>
        <dbReference type="ARBA" id="ARBA00023175"/>
    </source>
</evidence>
<reference evidence="12" key="1">
    <citation type="submission" date="2012-12" db="EMBL/GenBank/DDBJ databases">
        <authorList>
            <person name="Hellsten U."/>
            <person name="Grimwood J."/>
            <person name="Chapman J.A."/>
            <person name="Shapiro H."/>
            <person name="Aerts A."/>
            <person name="Otillar R.P."/>
            <person name="Terry A.Y."/>
            <person name="Boore J.L."/>
            <person name="Simakov O."/>
            <person name="Marletaz F."/>
            <person name="Cho S.-J."/>
            <person name="Edsinger-Gonzales E."/>
            <person name="Havlak P."/>
            <person name="Kuo D.-H."/>
            <person name="Larsson T."/>
            <person name="Lv J."/>
            <person name="Arendt D."/>
            <person name="Savage R."/>
            <person name="Osoegawa K."/>
            <person name="de Jong P."/>
            <person name="Lindberg D.R."/>
            <person name="Seaver E.C."/>
            <person name="Weisblat D.A."/>
            <person name="Putnam N.H."/>
            <person name="Grigoriev I.V."/>
            <person name="Rokhsar D.S."/>
        </authorList>
    </citation>
    <scope>NUCLEOTIDE SEQUENCE</scope>
</reference>
<evidence type="ECO:0000256" key="1">
    <source>
        <dbReference type="ARBA" id="ARBA00008314"/>
    </source>
</evidence>
<accession>T1FPH7</accession>
<sequence length="992" mass="113463">MGPKREIAMKKTTQMAGVLEEGRQCGVGDFVLMDSIDLNSFMKNLQIRFEANKIYTYIGEVIVSVNPYKTLDIFNKQYIDSYKGREIFERPPHLFAIADAAHKTMKRKFKDTCIVISGESGAGKTEASKIIMKYLASVTNVSGQKEVERVKNILLQSNCILESFGNAKTNRNDNSSRFGKYMDINFDFKGDPIGGHIENYLLEKSRVVHQQPGERNFHSFYQLLLGGEDRRLSEYGLSRDLKSYAYLNQRGDTEGGLASDKTDYKLVNDAVEIIGFGQAIDTMWKIVSAILHLGNLEFLAENDDAKIKDKKILKNIASLLNVDSTEAEKALCSRVVAAKGERVEKGHTVEQAAYGRDAFAKAIYDRLFTWIVANVNNAIHLKTTGSSKNTIIGVLDIYGFELFDNNSFEQFCINYCNEKLQQLFIELVLKQEQEEYTREGIEWQHIDYFNNKIICDLVEAPHKGIFAVLDEACITVGKVTDQMFLDALSDKLKNHNHFETRKNKSNDKTLEFGKEFRVVHYAGNVTYCVNGFIDKNKDLLFQDFKRLLHNSSNQIIKSMWPEGAKSVDAVTKRPTTAGTSFKNSMIELVKNLASKEPFYVRCIKPNEDKSPVKFDRERCEHQVKYLGLLENVRVRRAGFAIRMPYDRFLKRYKIISASTWPTFRKGSDQDGTRLIIRENNFESDVKYGKTKIFIRSPKTMFALEQKREDNIPKIAKIMQRVWRNHVIRSYIKSVRANLGKVTSKNSRDSKWPTPPRIMVPVEPILKKIHSRWNCYMKLKQVSTEDLPTLELKVFSADVLKGRKKDSTPGRKWERNYLVNPKENRNSADAERTLDLLKTQDQFRKIWFSSFIKKTNRFVKTSDRAIVITDRFIYKLDGKKPFKCLAKGIPISEMTGVSVGPGSDQLLVIHLNRGNDLVVSLQSLFKFDLVVEAVGAINRLLHLQKQKLQVNVGKSLSTMLGNKRKQVNIVQDGVPSATFVKNGNDINYLWPQS</sequence>
<keyword evidence="3 7" id="KW-0067">ATP-binding</keyword>
<dbReference type="Proteomes" id="UP000015101">
    <property type="component" value="Unassembled WGS sequence"/>
</dbReference>
<dbReference type="SUPFAM" id="SSF52540">
    <property type="entry name" value="P-loop containing nucleoside triphosphate hydrolases"/>
    <property type="match status" value="1"/>
</dbReference>
<dbReference type="Gene3D" id="3.40.850.10">
    <property type="entry name" value="Kinesin motor domain"/>
    <property type="match status" value="1"/>
</dbReference>
<dbReference type="InterPro" id="IPR010926">
    <property type="entry name" value="Myosin_TH1"/>
</dbReference>
<dbReference type="PROSITE" id="PS51456">
    <property type="entry name" value="MYOSIN_MOTOR"/>
    <property type="match status" value="1"/>
</dbReference>
<name>T1FPH7_HELRO</name>
<evidence type="ECO:0000256" key="6">
    <source>
        <dbReference type="ARBA" id="ARBA00023203"/>
    </source>
</evidence>
<dbReference type="GeneID" id="20210724"/>
<dbReference type="InterPro" id="IPR027417">
    <property type="entry name" value="P-loop_NTPase"/>
</dbReference>
<dbReference type="HOGENOM" id="CLU_000192_7_7_1"/>
<dbReference type="PANTHER" id="PTHR13140:SF713">
    <property type="entry name" value="UNCONVENTIONAL MYOSIN ID"/>
    <property type="match status" value="1"/>
</dbReference>
<evidence type="ECO:0000313" key="11">
    <source>
        <dbReference type="EnsemblMetazoa" id="HelroP187944"/>
    </source>
</evidence>
<dbReference type="InterPro" id="IPR036072">
    <property type="entry name" value="MYSc_Myo1"/>
</dbReference>
<dbReference type="Gene3D" id="1.20.120.720">
    <property type="entry name" value="Myosin VI head, motor domain, U50 subdomain"/>
    <property type="match status" value="1"/>
</dbReference>
<dbReference type="Gene3D" id="1.10.10.820">
    <property type="match status" value="1"/>
</dbReference>
<dbReference type="GO" id="GO:0015629">
    <property type="term" value="C:actin cytoskeleton"/>
    <property type="evidence" value="ECO:0000318"/>
    <property type="project" value="GO_Central"/>
</dbReference>
<keyword evidence="5 7" id="KW-0505">Motor protein</keyword>
<dbReference type="OrthoDB" id="6108017at2759"/>
<dbReference type="SMART" id="SM00242">
    <property type="entry name" value="MYSc"/>
    <property type="match status" value="1"/>
</dbReference>
<evidence type="ECO:0000259" key="9">
    <source>
        <dbReference type="PROSITE" id="PS51757"/>
    </source>
</evidence>
<dbReference type="GO" id="GO:0007015">
    <property type="term" value="P:actin filament organization"/>
    <property type="evidence" value="ECO:0000318"/>
    <property type="project" value="GO_Central"/>
</dbReference>
<evidence type="ECO:0000313" key="10">
    <source>
        <dbReference type="EMBL" id="ESO12657.1"/>
    </source>
</evidence>
<feature type="domain" description="Myosin motor" evidence="8">
    <location>
        <begin position="25"/>
        <end position="708"/>
    </location>
</feature>
<evidence type="ECO:0000313" key="12">
    <source>
        <dbReference type="Proteomes" id="UP000015101"/>
    </source>
</evidence>
<dbReference type="GO" id="GO:0016459">
    <property type="term" value="C:myosin complex"/>
    <property type="evidence" value="ECO:0007669"/>
    <property type="project" value="UniProtKB-KW"/>
</dbReference>
<dbReference type="AlphaFoldDB" id="T1FPH7"/>
<dbReference type="EMBL" id="AMQM01000213">
    <property type="status" value="NOT_ANNOTATED_CDS"/>
    <property type="molecule type" value="Genomic_DNA"/>
</dbReference>
<dbReference type="Pfam" id="PF06017">
    <property type="entry name" value="Myosin_TH1"/>
    <property type="match status" value="1"/>
</dbReference>
<dbReference type="eggNOG" id="KOG0164">
    <property type="taxonomic scope" value="Eukaryota"/>
</dbReference>
<dbReference type="GO" id="GO:0051015">
    <property type="term" value="F:actin filament binding"/>
    <property type="evidence" value="ECO:0000318"/>
    <property type="project" value="GO_Central"/>
</dbReference>
<dbReference type="KEGG" id="hro:HELRODRAFT_187944"/>
<dbReference type="InterPro" id="IPR036961">
    <property type="entry name" value="Kinesin_motor_dom_sf"/>
</dbReference>
<dbReference type="FunFam" id="1.20.58.530:FF:000004">
    <property type="entry name" value="Unconventional myosin ID"/>
    <property type="match status" value="1"/>
</dbReference>
<evidence type="ECO:0000259" key="8">
    <source>
        <dbReference type="PROSITE" id="PS51456"/>
    </source>
</evidence>
<evidence type="ECO:0000256" key="7">
    <source>
        <dbReference type="PROSITE-ProRule" id="PRU00782"/>
    </source>
</evidence>
<comment type="similarity">
    <text evidence="1 7">Belongs to the TRAFAC class myosin-kinesin ATPase superfamily. Myosin family.</text>
</comment>
<dbReference type="FunCoup" id="T1FPH7">
    <property type="interactions" value="602"/>
</dbReference>
<evidence type="ECO:0008006" key="13">
    <source>
        <dbReference type="Google" id="ProtNLM"/>
    </source>
</evidence>
<evidence type="ECO:0000256" key="2">
    <source>
        <dbReference type="ARBA" id="ARBA00022741"/>
    </source>
</evidence>
<feature type="region of interest" description="Actin-binding" evidence="7">
    <location>
        <begin position="585"/>
        <end position="607"/>
    </location>
</feature>
<evidence type="ECO:0000256" key="3">
    <source>
        <dbReference type="ARBA" id="ARBA00022840"/>
    </source>
</evidence>
<dbReference type="InParanoid" id="T1FPH7"/>
<dbReference type="Pfam" id="PF00063">
    <property type="entry name" value="Myosin_head"/>
    <property type="match status" value="1"/>
</dbReference>
<keyword evidence="12" id="KW-1185">Reference proteome</keyword>
<dbReference type="PROSITE" id="PS51757">
    <property type="entry name" value="TH1"/>
    <property type="match status" value="1"/>
</dbReference>
<feature type="binding site" evidence="7">
    <location>
        <begin position="118"/>
        <end position="125"/>
    </location>
    <ligand>
        <name>ATP</name>
        <dbReference type="ChEBI" id="CHEBI:30616"/>
    </ligand>
</feature>
<dbReference type="Gene3D" id="1.20.5.4820">
    <property type="match status" value="1"/>
</dbReference>
<reference evidence="10 12" key="2">
    <citation type="journal article" date="2013" name="Nature">
        <title>Insights into bilaterian evolution from three spiralian genomes.</title>
        <authorList>
            <person name="Simakov O."/>
            <person name="Marletaz F."/>
            <person name="Cho S.J."/>
            <person name="Edsinger-Gonzales E."/>
            <person name="Havlak P."/>
            <person name="Hellsten U."/>
            <person name="Kuo D.H."/>
            <person name="Larsson T."/>
            <person name="Lv J."/>
            <person name="Arendt D."/>
            <person name="Savage R."/>
            <person name="Osoegawa K."/>
            <person name="de Jong P."/>
            <person name="Grimwood J."/>
            <person name="Chapman J.A."/>
            <person name="Shapiro H."/>
            <person name="Aerts A."/>
            <person name="Otillar R.P."/>
            <person name="Terry A.Y."/>
            <person name="Boore J.L."/>
            <person name="Grigoriev I.V."/>
            <person name="Lindberg D.R."/>
            <person name="Seaver E.C."/>
            <person name="Weisblat D.A."/>
            <person name="Putnam N.H."/>
            <person name="Rokhsar D.S."/>
        </authorList>
    </citation>
    <scope>NUCLEOTIDE SEQUENCE</scope>
</reference>
<proteinExistence type="inferred from homology"/>
<protein>
    <recommendedName>
        <fullName evidence="13">Myosin motor domain-containing protein</fullName>
    </recommendedName>
</protein>
<dbReference type="GO" id="GO:0006897">
    <property type="term" value="P:endocytosis"/>
    <property type="evidence" value="ECO:0000318"/>
    <property type="project" value="GO_Central"/>
</dbReference>
<keyword evidence="2 7" id="KW-0547">Nucleotide-binding</keyword>
<gene>
    <name evidence="11" type="primary">20210724</name>
    <name evidence="10" type="ORF">HELRODRAFT_187944</name>
</gene>
<dbReference type="InterPro" id="IPR001609">
    <property type="entry name" value="Myosin_head_motor_dom-like"/>
</dbReference>
<dbReference type="PANTHER" id="PTHR13140">
    <property type="entry name" value="MYOSIN"/>
    <property type="match status" value="1"/>
</dbReference>
<dbReference type="CTD" id="20210724"/>
<dbReference type="GO" id="GO:0005886">
    <property type="term" value="C:plasma membrane"/>
    <property type="evidence" value="ECO:0000318"/>
    <property type="project" value="GO_Central"/>
</dbReference>
<dbReference type="GO" id="GO:0005524">
    <property type="term" value="F:ATP binding"/>
    <property type="evidence" value="ECO:0007669"/>
    <property type="project" value="UniProtKB-UniRule"/>
</dbReference>
<dbReference type="Gene3D" id="1.20.58.530">
    <property type="match status" value="1"/>
</dbReference>
<dbReference type="GO" id="GO:0005737">
    <property type="term" value="C:cytoplasm"/>
    <property type="evidence" value="ECO:0000318"/>
    <property type="project" value="GO_Central"/>
</dbReference>